<evidence type="ECO:0000313" key="3">
    <source>
        <dbReference type="EMBL" id="MBB6563726.1"/>
    </source>
</evidence>
<proteinExistence type="predicted"/>
<accession>A0A7X0PKX4</accession>
<dbReference type="InterPro" id="IPR012340">
    <property type="entry name" value="NA-bd_OB-fold"/>
</dbReference>
<evidence type="ECO:0000259" key="1">
    <source>
        <dbReference type="Pfam" id="PF01796"/>
    </source>
</evidence>
<dbReference type="InterPro" id="IPR022002">
    <property type="entry name" value="ChsH2_Znr"/>
</dbReference>
<evidence type="ECO:0000259" key="2">
    <source>
        <dbReference type="Pfam" id="PF12172"/>
    </source>
</evidence>
<dbReference type="InterPro" id="IPR002878">
    <property type="entry name" value="ChsH2_C"/>
</dbReference>
<evidence type="ECO:0000313" key="4">
    <source>
        <dbReference type="Proteomes" id="UP000575083"/>
    </source>
</evidence>
<name>A0A7X0PKX4_9BURK</name>
<dbReference type="SUPFAM" id="SSF50249">
    <property type="entry name" value="Nucleic acid-binding proteins"/>
    <property type="match status" value="1"/>
</dbReference>
<dbReference type="AlphaFoldDB" id="A0A7X0PKX4"/>
<dbReference type="InterPro" id="IPR052513">
    <property type="entry name" value="Thioester_dehydratase-like"/>
</dbReference>
<protein>
    <submittedName>
        <fullName evidence="3">Putative OB-fold protein</fullName>
    </submittedName>
</protein>
<feature type="domain" description="ChsH2 C-terminal OB-fold" evidence="1">
    <location>
        <begin position="52"/>
        <end position="109"/>
    </location>
</feature>
<dbReference type="PANTHER" id="PTHR34075">
    <property type="entry name" value="BLR3430 PROTEIN"/>
    <property type="match status" value="1"/>
</dbReference>
<dbReference type="RefSeq" id="WP_184865059.1">
    <property type="nucleotide sequence ID" value="NZ_JACHLK010000022.1"/>
</dbReference>
<dbReference type="PANTHER" id="PTHR34075:SF5">
    <property type="entry name" value="BLR3430 PROTEIN"/>
    <property type="match status" value="1"/>
</dbReference>
<dbReference type="Pfam" id="PF01796">
    <property type="entry name" value="OB_ChsH2_C"/>
    <property type="match status" value="1"/>
</dbReference>
<dbReference type="Proteomes" id="UP000575083">
    <property type="component" value="Unassembled WGS sequence"/>
</dbReference>
<dbReference type="Pfam" id="PF12172">
    <property type="entry name" value="zf-ChsH2"/>
    <property type="match status" value="1"/>
</dbReference>
<organism evidence="3 4">
    <name type="scientific">Acidovorax soli</name>
    <dbReference type="NCBI Taxonomy" id="592050"/>
    <lineage>
        <taxon>Bacteria</taxon>
        <taxon>Pseudomonadati</taxon>
        <taxon>Pseudomonadota</taxon>
        <taxon>Betaproteobacteria</taxon>
        <taxon>Burkholderiales</taxon>
        <taxon>Comamonadaceae</taxon>
        <taxon>Acidovorax</taxon>
    </lineage>
</organism>
<keyword evidence="4" id="KW-1185">Reference proteome</keyword>
<reference evidence="3 4" key="1">
    <citation type="submission" date="2020-08" db="EMBL/GenBank/DDBJ databases">
        <title>Functional genomics of gut bacteria from endangered species of beetles.</title>
        <authorList>
            <person name="Carlos-Shanley C."/>
        </authorList>
    </citation>
    <scope>NUCLEOTIDE SEQUENCE [LARGE SCALE GENOMIC DNA]</scope>
    <source>
        <strain evidence="3 4">S00198</strain>
    </source>
</reference>
<feature type="domain" description="ChsH2 rubredoxin-like zinc ribbon" evidence="2">
    <location>
        <begin position="16"/>
        <end position="46"/>
    </location>
</feature>
<gene>
    <name evidence="3" type="ORF">HNP48_006450</name>
</gene>
<comment type="caution">
    <text evidence="3">The sequence shown here is derived from an EMBL/GenBank/DDBJ whole genome shotgun (WGS) entry which is preliminary data.</text>
</comment>
<sequence length="126" mass="13372">MSESVTQQALAAPFTEGLAQGLIRYQRCMACGTALTLARYACPHCGHGVLAWHDAVGTGTVRAVTVVARAPSDEFRPLAPYTLVLVQLDEGPRLMAHAAPGVRIGDVVCAGFFTHNGRTLVRFAPP</sequence>
<dbReference type="EMBL" id="JACHLK010000022">
    <property type="protein sequence ID" value="MBB6563726.1"/>
    <property type="molecule type" value="Genomic_DNA"/>
</dbReference>
<dbReference type="Gene3D" id="6.10.30.10">
    <property type="match status" value="1"/>
</dbReference>